<dbReference type="InParanoid" id="G4TJP5"/>
<protein>
    <submittedName>
        <fullName evidence="1">Uncharacterized protein</fullName>
    </submittedName>
</protein>
<evidence type="ECO:0000313" key="1">
    <source>
        <dbReference type="EMBL" id="CCA71538.1"/>
    </source>
</evidence>
<organism evidence="1 2">
    <name type="scientific">Serendipita indica (strain DSM 11827)</name>
    <name type="common">Root endophyte fungus</name>
    <name type="synonym">Piriformospora indica</name>
    <dbReference type="NCBI Taxonomy" id="1109443"/>
    <lineage>
        <taxon>Eukaryota</taxon>
        <taxon>Fungi</taxon>
        <taxon>Dikarya</taxon>
        <taxon>Basidiomycota</taxon>
        <taxon>Agaricomycotina</taxon>
        <taxon>Agaricomycetes</taxon>
        <taxon>Sebacinales</taxon>
        <taxon>Serendipitaceae</taxon>
        <taxon>Serendipita</taxon>
    </lineage>
</organism>
<gene>
    <name evidence="1" type="ORF">PIIN_05474</name>
</gene>
<reference evidence="1 2" key="1">
    <citation type="journal article" date="2011" name="PLoS Pathog.">
        <title>Endophytic Life Strategies Decoded by Genome and Transcriptome Analyses of the Mutualistic Root Symbiont Piriformospora indica.</title>
        <authorList>
            <person name="Zuccaro A."/>
            <person name="Lahrmann U."/>
            <person name="Guldener U."/>
            <person name="Langen G."/>
            <person name="Pfiffi S."/>
            <person name="Biedenkopf D."/>
            <person name="Wong P."/>
            <person name="Samans B."/>
            <person name="Grimm C."/>
            <person name="Basiewicz M."/>
            <person name="Murat C."/>
            <person name="Martin F."/>
            <person name="Kogel K.H."/>
        </authorList>
    </citation>
    <scope>NUCLEOTIDE SEQUENCE [LARGE SCALE GENOMIC DNA]</scope>
    <source>
        <strain evidence="1 2">DSM 11827</strain>
    </source>
</reference>
<name>G4TJP5_SERID</name>
<keyword evidence="2" id="KW-1185">Reference proteome</keyword>
<dbReference type="HOGENOM" id="CLU_2159388_0_0_1"/>
<dbReference type="AlphaFoldDB" id="G4TJP5"/>
<dbReference type="EMBL" id="CAFZ01000124">
    <property type="protein sequence ID" value="CCA71538.1"/>
    <property type="molecule type" value="Genomic_DNA"/>
</dbReference>
<proteinExistence type="predicted"/>
<dbReference type="Proteomes" id="UP000007148">
    <property type="component" value="Unassembled WGS sequence"/>
</dbReference>
<accession>G4TJP5</accession>
<dbReference type="OrthoDB" id="3346251at2759"/>
<evidence type="ECO:0000313" key="2">
    <source>
        <dbReference type="Proteomes" id="UP000007148"/>
    </source>
</evidence>
<comment type="caution">
    <text evidence="1">The sequence shown here is derived from an EMBL/GenBank/DDBJ whole genome shotgun (WGS) entry which is preliminary data.</text>
</comment>
<sequence>MSFGGDSSLTAGQLRIAALSIAAYEYVLPLPLSQPIPAQRSWPLCTSSMLRTIPLEHSLYKSSPPMRSALFAATRYLGLAALIANASLYFSNYSPALCSAVHIIPGIFQGK</sequence>